<dbReference type="EMBL" id="DVNA01000218">
    <property type="protein sequence ID" value="HIU56026.1"/>
    <property type="molecule type" value="Genomic_DNA"/>
</dbReference>
<gene>
    <name evidence="1" type="ORF">IAB03_09515</name>
</gene>
<accession>A0A9D1M987</accession>
<reference evidence="1" key="1">
    <citation type="submission" date="2020-10" db="EMBL/GenBank/DDBJ databases">
        <authorList>
            <person name="Gilroy R."/>
        </authorList>
    </citation>
    <scope>NUCLEOTIDE SEQUENCE</scope>
    <source>
        <strain evidence="1">CHK158-818</strain>
    </source>
</reference>
<evidence type="ECO:0000313" key="2">
    <source>
        <dbReference type="Proteomes" id="UP000824112"/>
    </source>
</evidence>
<organism evidence="1 2">
    <name type="scientific">Candidatus Gallibacteroides avistercoris</name>
    <dbReference type="NCBI Taxonomy" id="2840833"/>
    <lineage>
        <taxon>Bacteria</taxon>
        <taxon>Pseudomonadati</taxon>
        <taxon>Bacteroidota</taxon>
        <taxon>Bacteroidia</taxon>
        <taxon>Bacteroidales</taxon>
        <taxon>Bacteroidaceae</taxon>
        <taxon>Bacteroidaceae incertae sedis</taxon>
        <taxon>Candidatus Gallibacteroides</taxon>
    </lineage>
</organism>
<proteinExistence type="predicted"/>
<dbReference type="AlphaFoldDB" id="A0A9D1M987"/>
<protein>
    <submittedName>
        <fullName evidence="1">Helix-turn-helix transcriptional regulator</fullName>
    </submittedName>
</protein>
<evidence type="ECO:0000313" key="1">
    <source>
        <dbReference type="EMBL" id="HIU56026.1"/>
    </source>
</evidence>
<name>A0A9D1M987_9BACT</name>
<dbReference type="Proteomes" id="UP000824112">
    <property type="component" value="Unassembled WGS sequence"/>
</dbReference>
<sequence>MPLLSAETKLCDPILNEPTLIPVINRFGIYLGTGDKSIRTVCEEKGLDCHFFLTILNTFIDEAYFPEKRLQSFCAAQIVDYLTKTNLYYQRFQLPNIERHMNSLIEKSDTDNNNLEWIRKFFIEFKKELLARIEHDHTVWFPEIMGHYKRLSQQGKVDDLHLKHRCNEQEEIIEEKLNDLKNLFILHLSGSYDVNLCYAVIFALYSLEKDIRQHNRIRNRILQPMSEAMKQIQ</sequence>
<comment type="caution">
    <text evidence="1">The sequence shown here is derived from an EMBL/GenBank/DDBJ whole genome shotgun (WGS) entry which is preliminary data.</text>
</comment>
<reference evidence="1" key="2">
    <citation type="journal article" date="2021" name="PeerJ">
        <title>Extensive microbial diversity within the chicken gut microbiome revealed by metagenomics and culture.</title>
        <authorList>
            <person name="Gilroy R."/>
            <person name="Ravi A."/>
            <person name="Getino M."/>
            <person name="Pursley I."/>
            <person name="Horton D.L."/>
            <person name="Alikhan N.F."/>
            <person name="Baker D."/>
            <person name="Gharbi K."/>
            <person name="Hall N."/>
            <person name="Watson M."/>
            <person name="Adriaenssens E.M."/>
            <person name="Foster-Nyarko E."/>
            <person name="Jarju S."/>
            <person name="Secka A."/>
            <person name="Antonio M."/>
            <person name="Oren A."/>
            <person name="Chaudhuri R.R."/>
            <person name="La Ragione R."/>
            <person name="Hildebrand F."/>
            <person name="Pallen M.J."/>
        </authorList>
    </citation>
    <scope>NUCLEOTIDE SEQUENCE</scope>
    <source>
        <strain evidence="1">CHK158-818</strain>
    </source>
</reference>